<dbReference type="EMBL" id="JAGKQH010000004">
    <property type="protein sequence ID" value="KAG6602282.1"/>
    <property type="molecule type" value="Genomic_DNA"/>
</dbReference>
<evidence type="ECO:0000256" key="1">
    <source>
        <dbReference type="ARBA" id="ARBA00022441"/>
    </source>
</evidence>
<evidence type="ECO:0000256" key="3">
    <source>
        <dbReference type="SAM" id="Coils"/>
    </source>
</evidence>
<evidence type="ECO:0000256" key="2">
    <source>
        <dbReference type="ARBA" id="ARBA00022737"/>
    </source>
</evidence>
<reference evidence="6 7" key="1">
    <citation type="journal article" date="2021" name="Hortic Res">
        <title>The domestication of Cucurbita argyrosperma as revealed by the genome of its wild relative.</title>
        <authorList>
            <person name="Barrera-Redondo J."/>
            <person name="Sanchez-de la Vega G."/>
            <person name="Aguirre-Liguori J.A."/>
            <person name="Castellanos-Morales G."/>
            <person name="Gutierrez-Guerrero Y.T."/>
            <person name="Aguirre-Dugua X."/>
            <person name="Aguirre-Planter E."/>
            <person name="Tenaillon M.I."/>
            <person name="Lira-Saade R."/>
            <person name="Eguiarte L.E."/>
        </authorList>
    </citation>
    <scope>NUCLEOTIDE SEQUENCE [LARGE SCALE GENOMIC DNA]</scope>
    <source>
        <strain evidence="6">JBR-2021</strain>
    </source>
</reference>
<comment type="caution">
    <text evidence="6">The sequence shown here is derived from an EMBL/GenBank/DDBJ whole genome shotgun (WGS) entry which is preliminary data.</text>
</comment>
<keyword evidence="4" id="KW-0472">Membrane</keyword>
<feature type="coiled-coil region" evidence="3">
    <location>
        <begin position="484"/>
        <end position="518"/>
    </location>
</feature>
<feature type="domain" description="Acyl-CoA-binding" evidence="5">
    <location>
        <begin position="423"/>
        <end position="522"/>
    </location>
</feature>
<keyword evidence="4" id="KW-1133">Transmembrane helix</keyword>
<accession>A0AAV6NWP0</accession>
<evidence type="ECO:0000259" key="5">
    <source>
        <dbReference type="Pfam" id="PF24922"/>
    </source>
</evidence>
<sequence length="547" mass="60366">MNDSMLKNKLRSDGVVFVFCSIYFTAISASLSSIVFANLRGDNTLTSSPVAVIHRQSSLDRKWMSIIGAGDWPMISGLHCRCLVLDRQLVISMLQQLLIRNSTLSVEAVMAGISLIFRSWTLAICRGHSMVKWDKKLVVLGGNLKGSSDRIMVHCVDLETQTWSVLETSGNVPIARAGHSATLFGSKIIMFGGENSSRNLLNDLHVLDLETLTWDVVEAKLTPPAPRFDHTTAVHAENYLLVFGGCSHSTFFSDLHVLDFRTMEWSQPQIQGDLVTPRAGHAGITIDENWYIVGGGDNKNGCPETMVLNMSKLSWLALTSVKQREPLASEGISISLATIDQEKYLVAFGGYNGRYNNEVFIMRPKPRDSSRPKIFQSPAAAAAAASVTAAYALAKTEKLDLARIEDGVSRRKEEKQSQSNGAIELEAMREEKAKLELTLSEVQGENSKLREEIGKVNNTHAELFKELQSVQGQLIAERSRCFKLEAQIAEIQKLLESMQSIENEVQLLREQKSALDKQMEAASSVQRQGSGRVWRWIAGSPGVAASP</sequence>
<protein>
    <submittedName>
        <fullName evidence="6">Acyl-CoA-binding domain-containing protein 4</fullName>
    </submittedName>
</protein>
<dbReference type="Proteomes" id="UP000685013">
    <property type="component" value="Chromosome 4"/>
</dbReference>
<keyword evidence="1" id="KW-0880">Kelch repeat</keyword>
<keyword evidence="3" id="KW-0175">Coiled coil</keyword>
<organism evidence="6 7">
    <name type="scientific">Cucurbita argyrosperma subsp. sororia</name>
    <dbReference type="NCBI Taxonomy" id="37648"/>
    <lineage>
        <taxon>Eukaryota</taxon>
        <taxon>Viridiplantae</taxon>
        <taxon>Streptophyta</taxon>
        <taxon>Embryophyta</taxon>
        <taxon>Tracheophyta</taxon>
        <taxon>Spermatophyta</taxon>
        <taxon>Magnoliopsida</taxon>
        <taxon>eudicotyledons</taxon>
        <taxon>Gunneridae</taxon>
        <taxon>Pentapetalae</taxon>
        <taxon>rosids</taxon>
        <taxon>fabids</taxon>
        <taxon>Cucurbitales</taxon>
        <taxon>Cucurbitaceae</taxon>
        <taxon>Cucurbiteae</taxon>
        <taxon>Cucurbita</taxon>
    </lineage>
</organism>
<keyword evidence="7" id="KW-1185">Reference proteome</keyword>
<proteinExistence type="predicted"/>
<feature type="non-terminal residue" evidence="6">
    <location>
        <position position="1"/>
    </location>
</feature>
<dbReference type="InterPro" id="IPR056819">
    <property type="entry name" value="ACBP4-6_C"/>
</dbReference>
<dbReference type="PANTHER" id="PTHR46093:SF5">
    <property type="entry name" value="OS02G0822800 PROTEIN"/>
    <property type="match status" value="1"/>
</dbReference>
<evidence type="ECO:0000313" key="7">
    <source>
        <dbReference type="Proteomes" id="UP000685013"/>
    </source>
</evidence>
<keyword evidence="2" id="KW-0677">Repeat</keyword>
<feature type="transmembrane region" description="Helical" evidence="4">
    <location>
        <begin position="15"/>
        <end position="39"/>
    </location>
</feature>
<feature type="coiled-coil region" evidence="3">
    <location>
        <begin position="425"/>
        <end position="459"/>
    </location>
</feature>
<gene>
    <name evidence="6" type="primary">ACBP4</name>
    <name evidence="6" type="ORF">SDJN03_07515</name>
</gene>
<keyword evidence="4" id="KW-0812">Transmembrane</keyword>
<dbReference type="Pfam" id="PF24681">
    <property type="entry name" value="Kelch_KLHDC2_KLHL20_DRC7"/>
    <property type="match status" value="1"/>
</dbReference>
<evidence type="ECO:0000256" key="4">
    <source>
        <dbReference type="SAM" id="Phobius"/>
    </source>
</evidence>
<dbReference type="AlphaFoldDB" id="A0AAV6NWP0"/>
<evidence type="ECO:0000313" key="6">
    <source>
        <dbReference type="EMBL" id="KAG6602282.1"/>
    </source>
</evidence>
<name>A0AAV6NWP0_9ROSI</name>
<dbReference type="Pfam" id="PF24922">
    <property type="entry name" value="ACBP4_C"/>
    <property type="match status" value="1"/>
</dbReference>
<dbReference type="PANTHER" id="PTHR46093">
    <property type="entry name" value="ACYL-COA-BINDING DOMAIN-CONTAINING PROTEIN 5"/>
    <property type="match status" value="1"/>
</dbReference>